<proteinExistence type="predicted"/>
<evidence type="ECO:0000313" key="1">
    <source>
        <dbReference type="EMBL" id="JAH66236.1"/>
    </source>
</evidence>
<organism evidence="1">
    <name type="scientific">Anguilla anguilla</name>
    <name type="common">European freshwater eel</name>
    <name type="synonym">Muraena anguilla</name>
    <dbReference type="NCBI Taxonomy" id="7936"/>
    <lineage>
        <taxon>Eukaryota</taxon>
        <taxon>Metazoa</taxon>
        <taxon>Chordata</taxon>
        <taxon>Craniata</taxon>
        <taxon>Vertebrata</taxon>
        <taxon>Euteleostomi</taxon>
        <taxon>Actinopterygii</taxon>
        <taxon>Neopterygii</taxon>
        <taxon>Teleostei</taxon>
        <taxon>Anguilliformes</taxon>
        <taxon>Anguillidae</taxon>
        <taxon>Anguilla</taxon>
    </lineage>
</organism>
<name>A0A0E9UKJ5_ANGAN</name>
<dbReference type="EMBL" id="GBXM01042341">
    <property type="protein sequence ID" value="JAH66236.1"/>
    <property type="molecule type" value="Transcribed_RNA"/>
</dbReference>
<accession>A0A0E9UKJ5</accession>
<reference evidence="1" key="1">
    <citation type="submission" date="2014-11" db="EMBL/GenBank/DDBJ databases">
        <authorList>
            <person name="Amaro Gonzalez C."/>
        </authorList>
    </citation>
    <scope>NUCLEOTIDE SEQUENCE</scope>
</reference>
<sequence>MRLIFKLKF</sequence>
<protein>
    <submittedName>
        <fullName evidence="1">Uncharacterized protein</fullName>
    </submittedName>
</protein>
<reference evidence="1" key="2">
    <citation type="journal article" date="2015" name="Fish Shellfish Immunol.">
        <title>Early steps in the European eel (Anguilla anguilla)-Vibrio vulnificus interaction in the gills: Role of the RtxA13 toxin.</title>
        <authorList>
            <person name="Callol A."/>
            <person name="Pajuelo D."/>
            <person name="Ebbesson L."/>
            <person name="Teles M."/>
            <person name="MacKenzie S."/>
            <person name="Amaro C."/>
        </authorList>
    </citation>
    <scope>NUCLEOTIDE SEQUENCE</scope>
</reference>